<feature type="transmembrane region" description="Helical" evidence="7">
    <location>
        <begin position="79"/>
        <end position="108"/>
    </location>
</feature>
<feature type="transmembrane region" description="Helical" evidence="7">
    <location>
        <begin position="6"/>
        <end position="31"/>
    </location>
</feature>
<evidence type="ECO:0000313" key="9">
    <source>
        <dbReference type="EMBL" id="ACD70528.1"/>
    </source>
</evidence>
<protein>
    <submittedName>
        <fullName evidence="9">Cytochrome c biogenesis protein</fullName>
    </submittedName>
</protein>
<evidence type="ECO:0000313" key="10">
    <source>
        <dbReference type="Proteomes" id="UP000001202"/>
    </source>
</evidence>
<dbReference type="RefSeq" id="WP_010881550.1">
    <property type="nucleotide sequence ID" value="NC_010741.1"/>
</dbReference>
<feature type="transmembrane region" description="Helical" evidence="7">
    <location>
        <begin position="51"/>
        <end position="73"/>
    </location>
</feature>
<reference evidence="9 10" key="1">
    <citation type="journal article" date="2008" name="BMC Microbiol.">
        <title>Complete genome sequence of Treponema pallidum ssp. pallidum strain SS14 determined with oligonucleotide arrays.</title>
        <authorList>
            <person name="Matejkova P."/>
            <person name="Strouhal M."/>
            <person name="Smajs D."/>
            <person name="Norris S.J."/>
            <person name="Palzkill T."/>
            <person name="Petrosino J.F."/>
            <person name="Sodergren E."/>
            <person name="Norton J.E."/>
            <person name="Singh J."/>
            <person name="Richmond T.A."/>
            <person name="Molla M.N."/>
            <person name="Albert T.J."/>
            <person name="Weinstock G.M."/>
        </authorList>
    </citation>
    <scope>NUCLEOTIDE SEQUENCE [LARGE SCALE GENOMIC DNA]</scope>
    <source>
        <strain evidence="9 10">SS14</strain>
    </source>
</reference>
<evidence type="ECO:0000256" key="1">
    <source>
        <dbReference type="ARBA" id="ARBA00004141"/>
    </source>
</evidence>
<accession>A0A0H3BHJ4</accession>
<dbReference type="AlphaFoldDB" id="A0A0H3BHJ4"/>
<proteinExistence type="inferred from homology"/>
<dbReference type="PANTHER" id="PTHR31272:SF4">
    <property type="entry name" value="CYTOCHROME C-TYPE BIOGENESIS PROTEIN HI_1454-RELATED"/>
    <property type="match status" value="1"/>
</dbReference>
<gene>
    <name evidence="9" type="primary">ccdA</name>
    <name evidence="9" type="ordered locus">TPASS_0101</name>
</gene>
<evidence type="ECO:0000256" key="4">
    <source>
        <dbReference type="ARBA" id="ARBA00022748"/>
    </source>
</evidence>
<dbReference type="GO" id="GO:0016020">
    <property type="term" value="C:membrane"/>
    <property type="evidence" value="ECO:0007669"/>
    <property type="project" value="UniProtKB-SubCell"/>
</dbReference>
<feature type="transmembrane region" description="Helical" evidence="7">
    <location>
        <begin position="208"/>
        <end position="231"/>
    </location>
</feature>
<comment type="similarity">
    <text evidence="2">Belongs to the DsbD family.</text>
</comment>
<evidence type="ECO:0000256" key="6">
    <source>
        <dbReference type="ARBA" id="ARBA00023136"/>
    </source>
</evidence>
<evidence type="ECO:0000256" key="5">
    <source>
        <dbReference type="ARBA" id="ARBA00022989"/>
    </source>
</evidence>
<evidence type="ECO:0000256" key="7">
    <source>
        <dbReference type="SAM" id="Phobius"/>
    </source>
</evidence>
<dbReference type="PANTHER" id="PTHR31272">
    <property type="entry name" value="CYTOCHROME C-TYPE BIOGENESIS PROTEIN HI_1454-RELATED"/>
    <property type="match status" value="1"/>
</dbReference>
<organism evidence="9 10">
    <name type="scientific">Treponema pallidum subsp. pallidum (strain SS14)</name>
    <dbReference type="NCBI Taxonomy" id="455434"/>
    <lineage>
        <taxon>Bacteria</taxon>
        <taxon>Pseudomonadati</taxon>
        <taxon>Spirochaetota</taxon>
        <taxon>Spirochaetia</taxon>
        <taxon>Spirochaetales</taxon>
        <taxon>Treponemataceae</taxon>
        <taxon>Treponema</taxon>
    </lineage>
</organism>
<dbReference type="GeneID" id="93875895"/>
<sequence length="264" mass="28218">MTSVPGVVGSFLAGLLSFLSPCVLPLIPAYVSFISGESLGSIRAGAARLQVFLSSVFFVLGLTTVFVLFSIVFSGGVQLAGAGVLTVLTRVAGVGVILLGLNTIFDVVPFLRVERRMHTTVRRVGVFRAYLFGLLFATGWTPCVGPILSSLLFYAASSGQLLHAAGLLTVYALGLGLPFVFAGIFFGRAERVFAWVKSHMHAVKLASGMLIVFFGLLMLTSGLQALSRLFLRAGFALEEYSTRGITPLRQIAALLAQWFLYQGV</sequence>
<dbReference type="KEGG" id="tpp:TPASS_0101"/>
<name>A0A0H3BHJ4_TREPS</name>
<comment type="subcellular location">
    <subcellularLocation>
        <location evidence="1">Membrane</location>
        <topology evidence="1">Multi-pass membrane protein</topology>
    </subcellularLocation>
</comment>
<dbReference type="InterPro" id="IPR051790">
    <property type="entry name" value="Cytochrome_c-biogenesis_DsbD"/>
</dbReference>
<dbReference type="Pfam" id="PF02683">
    <property type="entry name" value="DsbD_TM"/>
    <property type="match status" value="1"/>
</dbReference>
<dbReference type="Proteomes" id="UP000001202">
    <property type="component" value="Chromosome"/>
</dbReference>
<keyword evidence="5 7" id="KW-1133">Transmembrane helix</keyword>
<evidence type="ECO:0000259" key="8">
    <source>
        <dbReference type="Pfam" id="PF02683"/>
    </source>
</evidence>
<feature type="transmembrane region" description="Helical" evidence="7">
    <location>
        <begin position="161"/>
        <end position="187"/>
    </location>
</feature>
<feature type="transmembrane region" description="Helical" evidence="7">
    <location>
        <begin position="129"/>
        <end position="155"/>
    </location>
</feature>
<keyword evidence="4" id="KW-0201">Cytochrome c-type biogenesis</keyword>
<evidence type="ECO:0000256" key="2">
    <source>
        <dbReference type="ARBA" id="ARBA00006143"/>
    </source>
</evidence>
<dbReference type="GO" id="GO:0017004">
    <property type="term" value="P:cytochrome complex assembly"/>
    <property type="evidence" value="ECO:0007669"/>
    <property type="project" value="UniProtKB-KW"/>
</dbReference>
<dbReference type="PATRIC" id="fig|243276.5.peg.112"/>
<dbReference type="InterPro" id="IPR003834">
    <property type="entry name" value="Cyt_c_assmbl_TM_dom"/>
</dbReference>
<evidence type="ECO:0000256" key="3">
    <source>
        <dbReference type="ARBA" id="ARBA00022692"/>
    </source>
</evidence>
<keyword evidence="3 7" id="KW-0812">Transmembrane</keyword>
<feature type="domain" description="Cytochrome C biogenesis protein transmembrane" evidence="8">
    <location>
        <begin position="8"/>
        <end position="219"/>
    </location>
</feature>
<keyword evidence="6 7" id="KW-0472">Membrane</keyword>
<dbReference type="EMBL" id="CP000805">
    <property type="protein sequence ID" value="ACD70528.1"/>
    <property type="molecule type" value="Genomic_DNA"/>
</dbReference>